<evidence type="ECO:0008006" key="3">
    <source>
        <dbReference type="Google" id="ProtNLM"/>
    </source>
</evidence>
<dbReference type="RefSeq" id="WP_071362878.1">
    <property type="nucleotide sequence ID" value="NZ_JRYB01000001.1"/>
</dbReference>
<gene>
    <name evidence="1" type="ORF">LO55_4110</name>
</gene>
<sequence>MNQNQFQSCIQACYDCAQACDSCAAACLQEPDPKMMARCIELDNECAAMCRLAAQLMSRSSEHAMQVCQLCADICEACADECAQHQAQHCQDCAAACRRCAQECRSMAQSGSGAGTATGAHAASH</sequence>
<protein>
    <recommendedName>
        <fullName evidence="3">Four-helix bundle copper-binding protein</fullName>
    </recommendedName>
</protein>
<dbReference type="Proteomes" id="UP000180246">
    <property type="component" value="Unassembled WGS sequence"/>
</dbReference>
<dbReference type="Gene3D" id="1.20.1270.360">
    <property type="match status" value="1"/>
</dbReference>
<comment type="caution">
    <text evidence="1">The sequence shown here is derived from an EMBL/GenBank/DDBJ whole genome shotgun (WGS) entry which is preliminary data.</text>
</comment>
<reference evidence="1 2" key="1">
    <citation type="submission" date="2014-10" db="EMBL/GenBank/DDBJ databases">
        <authorList>
            <person name="Seo M.-J."/>
            <person name="Seok Y.J."/>
            <person name="Cha I.-T."/>
        </authorList>
    </citation>
    <scope>NUCLEOTIDE SEQUENCE [LARGE SCALE GENOMIC DNA]</scope>
    <source>
        <strain evidence="1 2">NEU</strain>
    </source>
</reference>
<dbReference type="InterPro" id="IPR044543">
    <property type="entry name" value="YHJQ-like"/>
</dbReference>
<name>A0A1S2N4U9_9BURK</name>
<evidence type="ECO:0000313" key="1">
    <source>
        <dbReference type="EMBL" id="OIJ40117.1"/>
    </source>
</evidence>
<dbReference type="PANTHER" id="PTHR37310">
    <property type="entry name" value="CYTOPLASMIC PROTEIN-RELATED"/>
    <property type="match status" value="1"/>
</dbReference>
<accession>A0A1S2N4U9</accession>
<dbReference type="AlphaFoldDB" id="A0A1S2N4U9"/>
<organism evidence="1 2">
    <name type="scientific">Massilia timonae</name>
    <dbReference type="NCBI Taxonomy" id="47229"/>
    <lineage>
        <taxon>Bacteria</taxon>
        <taxon>Pseudomonadati</taxon>
        <taxon>Pseudomonadota</taxon>
        <taxon>Betaproteobacteria</taxon>
        <taxon>Burkholderiales</taxon>
        <taxon>Oxalobacteraceae</taxon>
        <taxon>Telluria group</taxon>
        <taxon>Massilia</taxon>
    </lineage>
</organism>
<dbReference type="CDD" id="cd08026">
    <property type="entry name" value="DUF326"/>
    <property type="match status" value="1"/>
</dbReference>
<dbReference type="Pfam" id="PF03860">
    <property type="entry name" value="Csp"/>
    <property type="match status" value="1"/>
</dbReference>
<evidence type="ECO:0000313" key="2">
    <source>
        <dbReference type="Proteomes" id="UP000180246"/>
    </source>
</evidence>
<dbReference type="InterPro" id="IPR005560">
    <property type="entry name" value="Csp_YhjQ"/>
</dbReference>
<dbReference type="PANTHER" id="PTHR37310:SF1">
    <property type="entry name" value="CYTOPLASMIC PROTEIN"/>
    <property type="match status" value="1"/>
</dbReference>
<dbReference type="EMBL" id="JRYB01000001">
    <property type="protein sequence ID" value="OIJ40117.1"/>
    <property type="molecule type" value="Genomic_DNA"/>
</dbReference>
<proteinExistence type="predicted"/>